<reference evidence="11" key="1">
    <citation type="journal article" date="2023" name="G3 (Bethesda)">
        <title>Whole genome assembly and annotation of the endangered Caribbean coral Acropora cervicornis.</title>
        <authorList>
            <person name="Selwyn J.D."/>
            <person name="Vollmer S.V."/>
        </authorList>
    </citation>
    <scope>NUCLEOTIDE SEQUENCE</scope>
    <source>
        <strain evidence="11">K2</strain>
    </source>
</reference>
<dbReference type="InterPro" id="IPR036871">
    <property type="entry name" value="PX_dom_sf"/>
</dbReference>
<dbReference type="InterPro" id="IPR027417">
    <property type="entry name" value="P-loop_NTPase"/>
</dbReference>
<dbReference type="Gene3D" id="3.30.200.20">
    <property type="entry name" value="Phosphorylase Kinase, domain 1"/>
    <property type="match status" value="1"/>
</dbReference>
<dbReference type="PROSITE" id="PS50011">
    <property type="entry name" value="PROTEIN_KINASE_DOM"/>
    <property type="match status" value="1"/>
</dbReference>
<dbReference type="Pfam" id="PF00787">
    <property type="entry name" value="PX"/>
    <property type="match status" value="1"/>
</dbReference>
<evidence type="ECO:0000313" key="12">
    <source>
        <dbReference type="Proteomes" id="UP001249851"/>
    </source>
</evidence>
<evidence type="ECO:0000256" key="7">
    <source>
        <dbReference type="PROSITE-ProRule" id="PRU10141"/>
    </source>
</evidence>
<evidence type="ECO:0000256" key="5">
    <source>
        <dbReference type="ARBA" id="ARBA00022777"/>
    </source>
</evidence>
<dbReference type="Gene3D" id="1.10.510.10">
    <property type="entry name" value="Transferase(Phosphotransferase) domain 1"/>
    <property type="match status" value="1"/>
</dbReference>
<dbReference type="PROSITE" id="PS00107">
    <property type="entry name" value="PROTEIN_KINASE_ATP"/>
    <property type="match status" value="1"/>
</dbReference>
<dbReference type="Pfam" id="PF00069">
    <property type="entry name" value="Pkinase"/>
    <property type="match status" value="1"/>
</dbReference>
<feature type="compositionally biased region" description="Acidic residues" evidence="8">
    <location>
        <begin position="507"/>
        <end position="518"/>
    </location>
</feature>
<gene>
    <name evidence="11" type="ORF">P5673_014701</name>
</gene>
<dbReference type="Gene3D" id="3.30.1520.10">
    <property type="entry name" value="Phox-like domain"/>
    <property type="match status" value="1"/>
</dbReference>
<evidence type="ECO:0000256" key="6">
    <source>
        <dbReference type="ARBA" id="ARBA00022840"/>
    </source>
</evidence>
<evidence type="ECO:0000256" key="3">
    <source>
        <dbReference type="ARBA" id="ARBA00022679"/>
    </source>
</evidence>
<evidence type="ECO:0000256" key="1">
    <source>
        <dbReference type="ARBA" id="ARBA00009903"/>
    </source>
</evidence>
<accession>A0AAD9QK48</accession>
<evidence type="ECO:0000256" key="4">
    <source>
        <dbReference type="ARBA" id="ARBA00022741"/>
    </source>
</evidence>
<sequence length="754" mass="86015">MSKQIDVTVPDSETLSSEKSKRFTLSKCQRWLPAKKFLADQFGISVHFSSIHANYYTAWKYVTKEDDCAKESKDHPDLSTTKGPRTMYAHMAIKTSRKRCVRPEMNIGLESDNEDSLLKEDPGLSGLSGDDEIGEKSKKEKKRKRLSAFEFSEIIVSKGLKSRTDVLALAHMQKNEGKSDMAEFIVNRGSKVVNEVLRTAWEMEEAKAAQERAAKSRLEILQEARGEPCKCKQASRWHASATELLEHNGISCKSFARAVKELLCKGRGKYRNIMLTGPANCGKTFLLNPLNSIFQTFTNPATTSFAWIGAEEAEVIFLNDFRWSPQVIPWHDLLLLLEGQLVHLPAPKSHFAKDMVFDRDTPIFATSKYPLVFVKNGMVDERETEMMTVRWRTFTLNWQIPEAKQQEMVYKVLIKLPDGRSYFIFRRYNEFHQMCDKLKKIYPDLHIKLPGKRLLGNNFDPEFIKIRREGLNDVTQKIMNHPKAIDHPDVREFFSLDNPKNAQTMNDQDDQPGADESDVQGKDMDGIDLAGTNNPKAKPSDFLFLKVIGKGSFGKVFLSKNKAEDKFYAIKVLNKAAIRKRNELFFHLQRERYFPESRDLKPENILLDFKGHIVLTDFGLCKEGIEPSGTTSTFCGTPEQEYDKSVDWWCLGAVLYEMMYGLPPFYSRNTAEMYDNILYKPLRLRTNISTSARNILEGSGQLDLKHFDPEFVREPVPGSVGKSADSAFLSASVDEPDDAFVGFTYVPPTEDLHE</sequence>
<feature type="region of interest" description="Disordered" evidence="8">
    <location>
        <begin position="499"/>
        <end position="533"/>
    </location>
</feature>
<comment type="caution">
    <text evidence="11">The sequence shown here is derived from an EMBL/GenBank/DDBJ whole genome shotgun (WGS) entry which is preliminary data.</text>
</comment>
<evidence type="ECO:0000259" key="9">
    <source>
        <dbReference type="PROSITE" id="PS50011"/>
    </source>
</evidence>
<keyword evidence="4 7" id="KW-0547">Nucleotide-binding</keyword>
<dbReference type="PANTHER" id="PTHR24351">
    <property type="entry name" value="RIBOSOMAL PROTEIN S6 KINASE"/>
    <property type="match status" value="1"/>
</dbReference>
<dbReference type="EMBL" id="JARQWQ010000029">
    <property type="protein sequence ID" value="KAK2562405.1"/>
    <property type="molecule type" value="Genomic_DNA"/>
</dbReference>
<evidence type="ECO:0000313" key="11">
    <source>
        <dbReference type="EMBL" id="KAK2562405.1"/>
    </source>
</evidence>
<keyword evidence="2" id="KW-0723">Serine/threonine-protein kinase</keyword>
<reference evidence="11" key="2">
    <citation type="journal article" date="2023" name="Science">
        <title>Genomic signatures of disease resistance in endangered staghorn corals.</title>
        <authorList>
            <person name="Vollmer S.V."/>
            <person name="Selwyn J.D."/>
            <person name="Despard B.A."/>
            <person name="Roesel C.L."/>
        </authorList>
    </citation>
    <scope>NUCLEOTIDE SEQUENCE</scope>
    <source>
        <strain evidence="11">K2</strain>
    </source>
</reference>
<dbReference type="SMART" id="SM00220">
    <property type="entry name" value="S_TKc"/>
    <property type="match status" value="1"/>
</dbReference>
<keyword evidence="12" id="KW-1185">Reference proteome</keyword>
<feature type="binding site" evidence="7">
    <location>
        <position position="580"/>
    </location>
    <ligand>
        <name>ATP</name>
        <dbReference type="ChEBI" id="CHEBI:30616"/>
    </ligand>
</feature>
<dbReference type="Pfam" id="PF00433">
    <property type="entry name" value="Pkinase_C"/>
    <property type="match status" value="1"/>
</dbReference>
<dbReference type="GO" id="GO:0035091">
    <property type="term" value="F:phosphatidylinositol binding"/>
    <property type="evidence" value="ECO:0007669"/>
    <property type="project" value="InterPro"/>
</dbReference>
<dbReference type="SUPFAM" id="SSF56112">
    <property type="entry name" value="Protein kinase-like (PK-like)"/>
    <property type="match status" value="1"/>
</dbReference>
<protein>
    <submittedName>
        <fullName evidence="11">Serine/threonine-protein kinase Sgk3</fullName>
    </submittedName>
</protein>
<evidence type="ECO:0000259" key="10">
    <source>
        <dbReference type="PROSITE" id="PS50195"/>
    </source>
</evidence>
<dbReference type="InterPro" id="IPR017441">
    <property type="entry name" value="Protein_kinase_ATP_BS"/>
</dbReference>
<dbReference type="SUPFAM" id="SSF52540">
    <property type="entry name" value="P-loop containing nucleoside triphosphate hydrolases"/>
    <property type="match status" value="1"/>
</dbReference>
<organism evidence="11 12">
    <name type="scientific">Acropora cervicornis</name>
    <name type="common">Staghorn coral</name>
    <dbReference type="NCBI Taxonomy" id="6130"/>
    <lineage>
        <taxon>Eukaryota</taxon>
        <taxon>Metazoa</taxon>
        <taxon>Cnidaria</taxon>
        <taxon>Anthozoa</taxon>
        <taxon>Hexacorallia</taxon>
        <taxon>Scleractinia</taxon>
        <taxon>Astrocoeniina</taxon>
        <taxon>Acroporidae</taxon>
        <taxon>Acropora</taxon>
    </lineage>
</organism>
<evidence type="ECO:0000256" key="8">
    <source>
        <dbReference type="SAM" id="MobiDB-lite"/>
    </source>
</evidence>
<keyword evidence="3" id="KW-0808">Transferase</keyword>
<keyword evidence="6 7" id="KW-0067">ATP-binding</keyword>
<evidence type="ECO:0000256" key="2">
    <source>
        <dbReference type="ARBA" id="ARBA00022527"/>
    </source>
</evidence>
<comment type="similarity">
    <text evidence="1">Belongs to the protein kinase superfamily. AGC Ser/Thr protein kinase family.</text>
</comment>
<keyword evidence="5 11" id="KW-0418">Kinase</keyword>
<dbReference type="SMART" id="SM00312">
    <property type="entry name" value="PX"/>
    <property type="match status" value="1"/>
</dbReference>
<feature type="region of interest" description="Disordered" evidence="8">
    <location>
        <begin position="111"/>
        <end position="139"/>
    </location>
</feature>
<dbReference type="GO" id="GO:0005524">
    <property type="term" value="F:ATP binding"/>
    <property type="evidence" value="ECO:0007669"/>
    <property type="project" value="UniProtKB-UniRule"/>
</dbReference>
<dbReference type="GO" id="GO:0004674">
    <property type="term" value="F:protein serine/threonine kinase activity"/>
    <property type="evidence" value="ECO:0007669"/>
    <property type="project" value="UniProtKB-KW"/>
</dbReference>
<proteinExistence type="inferred from homology"/>
<dbReference type="InterPro" id="IPR001683">
    <property type="entry name" value="PX_dom"/>
</dbReference>
<dbReference type="PROSITE" id="PS50195">
    <property type="entry name" value="PX"/>
    <property type="match status" value="1"/>
</dbReference>
<dbReference type="InterPro" id="IPR000719">
    <property type="entry name" value="Prot_kinase_dom"/>
</dbReference>
<dbReference type="InterPro" id="IPR017892">
    <property type="entry name" value="Pkinase_C"/>
</dbReference>
<dbReference type="SUPFAM" id="SSF64268">
    <property type="entry name" value="PX domain"/>
    <property type="match status" value="1"/>
</dbReference>
<name>A0AAD9QK48_ACRCE</name>
<dbReference type="InterPro" id="IPR011009">
    <property type="entry name" value="Kinase-like_dom_sf"/>
</dbReference>
<dbReference type="AlphaFoldDB" id="A0AAD9QK48"/>
<feature type="domain" description="Protein kinase" evidence="9">
    <location>
        <begin position="410"/>
        <end position="754"/>
    </location>
</feature>
<dbReference type="Proteomes" id="UP001249851">
    <property type="component" value="Unassembled WGS sequence"/>
</dbReference>
<feature type="domain" description="PX" evidence="10">
    <location>
        <begin position="388"/>
        <end position="501"/>
    </location>
</feature>